<keyword evidence="2" id="KW-1185">Reference proteome</keyword>
<sequence length="61" mass="7150">MDKKYAGMTVNERLYVSANWDKYQAAVERKDVKSIMQILKDVELTEENIDPILQQLGLNYE</sequence>
<reference evidence="1 2" key="1">
    <citation type="submission" date="2020-01" db="EMBL/GenBank/DDBJ databases">
        <title>Genome analysis.</title>
        <authorList>
            <person name="Wu S."/>
            <person name="Wang G."/>
        </authorList>
    </citation>
    <scope>NUCLEOTIDE SEQUENCE [LARGE SCALE GENOMIC DNA]</scope>
    <source>
        <strain evidence="1 2">SYL130</strain>
    </source>
</reference>
<dbReference type="Proteomes" id="UP000753802">
    <property type="component" value="Unassembled WGS sequence"/>
</dbReference>
<evidence type="ECO:0000313" key="1">
    <source>
        <dbReference type="EMBL" id="NCI50331.1"/>
    </source>
</evidence>
<comment type="caution">
    <text evidence="1">The sequence shown here is derived from an EMBL/GenBank/DDBJ whole genome shotgun (WGS) entry which is preliminary data.</text>
</comment>
<dbReference type="RefSeq" id="WP_161818633.1">
    <property type="nucleotide sequence ID" value="NZ_JAACJS010000012.1"/>
</dbReference>
<gene>
    <name evidence="1" type="ORF">GWC95_10390</name>
</gene>
<dbReference type="EMBL" id="JAACJS010000012">
    <property type="protein sequence ID" value="NCI50331.1"/>
    <property type="molecule type" value="Genomic_DNA"/>
</dbReference>
<accession>A0ABW9ZZK8</accession>
<evidence type="ECO:0000313" key="2">
    <source>
        <dbReference type="Proteomes" id="UP000753802"/>
    </source>
</evidence>
<name>A0ABW9ZZK8_9BACT</name>
<organism evidence="1 2">
    <name type="scientific">Sediminibacterium roseum</name>
    <dbReference type="NCBI Taxonomy" id="1978412"/>
    <lineage>
        <taxon>Bacteria</taxon>
        <taxon>Pseudomonadati</taxon>
        <taxon>Bacteroidota</taxon>
        <taxon>Chitinophagia</taxon>
        <taxon>Chitinophagales</taxon>
        <taxon>Chitinophagaceae</taxon>
        <taxon>Sediminibacterium</taxon>
    </lineage>
</organism>
<proteinExistence type="predicted"/>
<protein>
    <submittedName>
        <fullName evidence="1">Uncharacterized protein</fullName>
    </submittedName>
</protein>